<feature type="compositionally biased region" description="Polar residues" evidence="3">
    <location>
        <begin position="408"/>
        <end position="419"/>
    </location>
</feature>
<comment type="caution">
    <text evidence="6">The sequence shown here is derived from an EMBL/GenBank/DDBJ whole genome shotgun (WGS) entry which is preliminary data.</text>
</comment>
<evidence type="ECO:0000259" key="4">
    <source>
        <dbReference type="PROSITE" id="PS50085"/>
    </source>
</evidence>
<accession>A0A2T7NXZ1</accession>
<dbReference type="PANTHER" id="PTHR10063:SF11">
    <property type="entry name" value="RHO GTPASE-ACTIVATING PROTEIN CG5521-RELATED"/>
    <property type="match status" value="1"/>
</dbReference>
<dbReference type="InterPro" id="IPR000331">
    <property type="entry name" value="Rap/Ran_GAP_dom"/>
</dbReference>
<evidence type="ECO:0000313" key="6">
    <source>
        <dbReference type="EMBL" id="PVD26047.1"/>
    </source>
</evidence>
<feature type="region of interest" description="Disordered" evidence="3">
    <location>
        <begin position="1975"/>
        <end position="1997"/>
    </location>
</feature>
<dbReference type="STRING" id="400727.A0A2T7NXZ1"/>
<feature type="domain" description="Rap-GAP" evidence="4">
    <location>
        <begin position="1724"/>
        <end position="1931"/>
    </location>
</feature>
<feature type="compositionally biased region" description="Basic and acidic residues" evidence="3">
    <location>
        <begin position="395"/>
        <end position="407"/>
    </location>
</feature>
<feature type="compositionally biased region" description="Polar residues" evidence="3">
    <location>
        <begin position="788"/>
        <end position="803"/>
    </location>
</feature>
<dbReference type="PROSITE" id="PS50279">
    <property type="entry name" value="BPTI_KUNITZ_2"/>
    <property type="match status" value="1"/>
</dbReference>
<dbReference type="GO" id="GO:0004867">
    <property type="term" value="F:serine-type endopeptidase inhibitor activity"/>
    <property type="evidence" value="ECO:0007669"/>
    <property type="project" value="InterPro"/>
</dbReference>
<sequence>MLPFHYGDIHCDKSVSTRYYYDVFSDSCYPFPYRGCGGNGNNFQSEAAFQSSVGNVASEYAPAPARGHRFPSSGQYFTVTSYQNCRCLPYETCLPVNGGKGYMCTAINSRLTRISPPRHHSYHPVNGHRFSGNHYGLRHPHYANKTHREELEGILHIFERILFLLPELVHKRWMFHSIGRILKKLLHPGNSLQLRRQGVRLFLVWYQILQENASDECHQIFEHLVPGLGDGDLHDLFNSRAVCTPDSISGMIAAGEITPILPSTSEKPPENTTKYFLDHLLNYMVSEVIKIEWMNKEMREISFTFLFNKFKSKYLTWLLPEFHARDIYEPVLELPRERSEEEMHLKDEPANVAECRDSFIIWLANFTMTSRRQDQDLIKGLSCSALTETPPGVGDDSKDSIEAKGDNQDLSSNSRTGTSGEYMGTADHDSIHSSQAGDDHSNTEYEIVRSVLYSSRENVNIVHECFRQALLFSFKHTAAIRKVVIVYKEWFQHADQRPVFMLEPGESTVGLEPREMADCLHNSLSDIMEEEGPSSDVRNYLGMMTDHQRYRRNRSYLGAVAELADIGSDRGQDIRAGLQRILQVFITNAANIFLLTTADATSLQDQGAQHLSPRGDEYTDEPKNMTLIVTWIKANLNVPISVELWDEFLAVLSSLTSWIELIREWSKTMETLTRVLARQVYGLDLQDLPLERLSEQKEKRRRGKGGRIVQVLSWYPCHSLPIAESTKMKSATDKSFSRGWSRSDGQMANTLRGSTNSAPAPETSSLERGRFKSDGAGGSRVRPDLTKQRSLSGEPSPSHSRCGSNAAEMLVRSSSEGNITDPRDLIEKLRGASFISESNSNATAEPEADNTMLTACDVLDSQPAQPQPLVSLSGASQAVEDQEVTAITAVCTAELAAMPCDHILHHQHHPALYQSSRQSRSPSPTSMHSAQSKSGSRTPSPTSELISDAQPKDSPTPDRDSLHIDMVASNQDTTMNRDSFLEMKSVMAGGNLPGWTPDVAVVLWQRMLGILGDVNKIEDPEIHATVFDYLCDLQDTLFRISDNQGVTPDNMSTPPPSELIPPTHIFASWLFECLQLSDKFKKGKLLAYQLICQMMLRPHEVLPSRPLLARFYNVLHIGLISNDQDVPNALVSNCGPRFFSMLLPGSFMLIPDFISAAGTIISALDYKKPPRAEAVSILGTLLSFPNHYGNMVVLEPKTLTTTTLLADELKDLIVDMLLKAGKREPAGLARCVAVSSIGIFLYGELTHGTHHPKMKEAINVLLGALMCINKKVAKIASDMLMLLCDHTERLLQYHPHMPKKITEAIATTVSSLIQSQEGNKSDEEKRLIVLMMFCMVEWCMQMPLTLLMESSNSEKCCLHKVFRVLHSAVTGHSSSSLSRVSKSLADFMQDTDFNNIWDSQSQERKPANGVTVDQATETYKSAILSVPKTETDIVKLAARSLMTHLVNHLSHFPMGLGAARLHSTIQEHHDLPDMIEDDLKPDIFGAPNVQLFILNHRCLISFVELPAVDAPGGGVTAGLTTARTVCRIIVRDLSGKYCWENSVLYSPPWCTKESSRQNAQILLGMATGHELEPLVIQEDLDVPQQELSPRRKASELPIFESSSELDDNLNDVLRFVGETSPECLLQTGRPLNIPAPLPEVLSAPAESGLTEMVQHQREAETAYYSKHKCDHSMLAKPQMPTEIEDPVSPFQMCRMLLDQVGLLSWEKRCHFDLLKKSDKLLRELKNLDAQRCRETHKIAVIFVAEGQEDKNSILSNCGASRAFEDFVAGLGWEVDLESHQGFLGGLQQNKTTGDTAPYYANSTCEVVFHVSTRIPCTGNDWHIKMRHLGNDEVHIVWSEHSRDYRRGIIPTEFGDVIIAIYPLSNGLFRIQINRKPEIPFFGPLFDGAIVDFMVLPGLVRATAINASRVKRSLMPFFHAFYEERAKCLEAIIQQHTENTTFEEFAANVFAPVLPSNAAIVDGILPSEPSSSSLSEVLQSEAPMQLSPNTSRQRGRRAQSALWQKGLDNLIFL</sequence>
<evidence type="ECO:0000256" key="2">
    <source>
        <dbReference type="ARBA" id="ARBA00022553"/>
    </source>
</evidence>
<name>A0A2T7NXZ1_POMCA</name>
<dbReference type="PROSITE" id="PS50085">
    <property type="entry name" value="RAPGAP"/>
    <property type="match status" value="1"/>
</dbReference>
<keyword evidence="1" id="KW-0343">GTPase activation</keyword>
<dbReference type="GO" id="GO:0051056">
    <property type="term" value="P:regulation of small GTPase mediated signal transduction"/>
    <property type="evidence" value="ECO:0007669"/>
    <property type="project" value="InterPro"/>
</dbReference>
<dbReference type="InterPro" id="IPR046859">
    <property type="entry name" value="RGPA/RALGAPB_N"/>
</dbReference>
<feature type="region of interest" description="Disordered" evidence="3">
    <location>
        <begin position="734"/>
        <end position="805"/>
    </location>
</feature>
<evidence type="ECO:0000259" key="5">
    <source>
        <dbReference type="PROSITE" id="PS50279"/>
    </source>
</evidence>
<dbReference type="GO" id="GO:0005096">
    <property type="term" value="F:GTPase activator activity"/>
    <property type="evidence" value="ECO:0007669"/>
    <property type="project" value="UniProtKB-KW"/>
</dbReference>
<dbReference type="InterPro" id="IPR035974">
    <property type="entry name" value="Rap/Ran-GAP_sf"/>
</dbReference>
<protein>
    <recommendedName>
        <fullName evidence="8">Rap-GAP domain-containing protein</fullName>
    </recommendedName>
</protein>
<dbReference type="Pfam" id="PF00014">
    <property type="entry name" value="Kunitz_BPTI"/>
    <property type="match status" value="1"/>
</dbReference>
<dbReference type="InterPro" id="IPR036880">
    <property type="entry name" value="Kunitz_BPTI_sf"/>
</dbReference>
<keyword evidence="2" id="KW-0597">Phosphoprotein</keyword>
<feature type="compositionally biased region" description="Low complexity" evidence="3">
    <location>
        <begin position="914"/>
        <end position="924"/>
    </location>
</feature>
<dbReference type="OrthoDB" id="4473401at2759"/>
<dbReference type="InterPro" id="IPR002223">
    <property type="entry name" value="Kunitz_BPTI"/>
</dbReference>
<dbReference type="CDD" id="cd00109">
    <property type="entry name" value="Kunitz-type"/>
    <property type="match status" value="1"/>
</dbReference>
<proteinExistence type="predicted"/>
<dbReference type="SMART" id="SM00131">
    <property type="entry name" value="KU"/>
    <property type="match status" value="1"/>
</dbReference>
<feature type="compositionally biased region" description="Polar residues" evidence="3">
    <location>
        <begin position="925"/>
        <end position="945"/>
    </location>
</feature>
<evidence type="ECO:0000256" key="1">
    <source>
        <dbReference type="ARBA" id="ARBA00022468"/>
    </source>
</evidence>
<dbReference type="InterPro" id="IPR027107">
    <property type="entry name" value="Tuberin/Ral-act_asu"/>
</dbReference>
<dbReference type="Proteomes" id="UP000245119">
    <property type="component" value="Linkage Group LG8"/>
</dbReference>
<feature type="region of interest" description="Disordered" evidence="3">
    <location>
        <begin position="388"/>
        <end position="441"/>
    </location>
</feature>
<reference evidence="6 7" key="1">
    <citation type="submission" date="2018-04" db="EMBL/GenBank/DDBJ databases">
        <title>The genome of golden apple snail Pomacea canaliculata provides insight into stress tolerance and invasive adaptation.</title>
        <authorList>
            <person name="Liu C."/>
            <person name="Liu B."/>
            <person name="Ren Y."/>
            <person name="Zhang Y."/>
            <person name="Wang H."/>
            <person name="Li S."/>
            <person name="Jiang F."/>
            <person name="Yin L."/>
            <person name="Zhang G."/>
            <person name="Qian W."/>
            <person name="Fan W."/>
        </authorList>
    </citation>
    <scope>NUCLEOTIDE SEQUENCE [LARGE SCALE GENOMIC DNA]</scope>
    <source>
        <strain evidence="6">SZHN2017</strain>
        <tissue evidence="6">Muscle</tissue>
    </source>
</reference>
<gene>
    <name evidence="6" type="ORF">C0Q70_13715</name>
</gene>
<keyword evidence="7" id="KW-1185">Reference proteome</keyword>
<dbReference type="GO" id="GO:0005634">
    <property type="term" value="C:nucleus"/>
    <property type="evidence" value="ECO:0007669"/>
    <property type="project" value="InterPro"/>
</dbReference>
<feature type="compositionally biased region" description="Polar residues" evidence="3">
    <location>
        <begin position="738"/>
        <end position="764"/>
    </location>
</feature>
<feature type="domain" description="BPTI/Kunitz inhibitor" evidence="5">
    <location>
        <begin position="1"/>
        <end position="53"/>
    </location>
</feature>
<dbReference type="Pfam" id="PF02145">
    <property type="entry name" value="Rap_GAP"/>
    <property type="match status" value="1"/>
</dbReference>
<dbReference type="PANTHER" id="PTHR10063">
    <property type="entry name" value="TUBERIN"/>
    <property type="match status" value="1"/>
</dbReference>
<feature type="compositionally biased region" description="Basic and acidic residues" evidence="3">
    <location>
        <begin position="426"/>
        <end position="441"/>
    </location>
</feature>
<dbReference type="GO" id="GO:0005737">
    <property type="term" value="C:cytoplasm"/>
    <property type="evidence" value="ECO:0007669"/>
    <property type="project" value="TreeGrafter"/>
</dbReference>
<evidence type="ECO:0008006" key="8">
    <source>
        <dbReference type="Google" id="ProtNLM"/>
    </source>
</evidence>
<organism evidence="6 7">
    <name type="scientific">Pomacea canaliculata</name>
    <name type="common">Golden apple snail</name>
    <dbReference type="NCBI Taxonomy" id="400727"/>
    <lineage>
        <taxon>Eukaryota</taxon>
        <taxon>Metazoa</taxon>
        <taxon>Spiralia</taxon>
        <taxon>Lophotrochozoa</taxon>
        <taxon>Mollusca</taxon>
        <taxon>Gastropoda</taxon>
        <taxon>Caenogastropoda</taxon>
        <taxon>Architaenioglossa</taxon>
        <taxon>Ampullarioidea</taxon>
        <taxon>Ampullariidae</taxon>
        <taxon>Pomacea</taxon>
    </lineage>
</organism>
<dbReference type="SUPFAM" id="SSF57362">
    <property type="entry name" value="BPTI-like"/>
    <property type="match status" value="1"/>
</dbReference>
<dbReference type="Gene3D" id="3.40.50.11210">
    <property type="entry name" value="Rap/Ran-GAP"/>
    <property type="match status" value="1"/>
</dbReference>
<dbReference type="FunFam" id="3.40.50.11210:FF:000001">
    <property type="entry name" value="Ral GTPase-activating protein subunit alpha-1 isoform 1"/>
    <property type="match status" value="1"/>
</dbReference>
<evidence type="ECO:0000313" key="7">
    <source>
        <dbReference type="Proteomes" id="UP000245119"/>
    </source>
</evidence>
<feature type="region of interest" description="Disordered" evidence="3">
    <location>
        <begin position="911"/>
        <end position="962"/>
    </location>
</feature>
<dbReference type="SUPFAM" id="SSF111347">
    <property type="entry name" value="Rap/Ran-GAP"/>
    <property type="match status" value="1"/>
</dbReference>
<evidence type="ECO:0000256" key="3">
    <source>
        <dbReference type="SAM" id="MobiDB-lite"/>
    </source>
</evidence>
<dbReference type="InterPro" id="IPR016024">
    <property type="entry name" value="ARM-type_fold"/>
</dbReference>
<dbReference type="EMBL" id="PZQS01000008">
    <property type="protein sequence ID" value="PVD26047.1"/>
    <property type="molecule type" value="Genomic_DNA"/>
</dbReference>
<dbReference type="Pfam" id="PF20412">
    <property type="entry name" value="RALGAPB_N"/>
    <property type="match status" value="1"/>
</dbReference>
<dbReference type="Gene3D" id="4.10.410.10">
    <property type="entry name" value="Pancreatic trypsin inhibitor Kunitz domain"/>
    <property type="match status" value="1"/>
</dbReference>
<dbReference type="SUPFAM" id="SSF48371">
    <property type="entry name" value="ARM repeat"/>
    <property type="match status" value="1"/>
</dbReference>